<feature type="compositionally biased region" description="Low complexity" evidence="1">
    <location>
        <begin position="73"/>
        <end position="84"/>
    </location>
</feature>
<sequence>MTPPAWGFPLFLPEDTGVGRPGLEALLHAATNTRPPHEWTDHLRGAGFVLEERRPFEIRLDRTEAGPPPVLPAAASRSRTSSPG</sequence>
<comment type="caution">
    <text evidence="2">The sequence shown here is derived from an EMBL/GenBank/DDBJ whole genome shotgun (WGS) entry which is preliminary data.</text>
</comment>
<proteinExistence type="predicted"/>
<gene>
    <name evidence="2" type="ORF">ACFPRC_31825</name>
</gene>
<evidence type="ECO:0000256" key="1">
    <source>
        <dbReference type="SAM" id="MobiDB-lite"/>
    </source>
</evidence>
<protein>
    <submittedName>
        <fullName evidence="2">Uncharacterized protein</fullName>
    </submittedName>
</protein>
<name>A0ABV9X5C4_9ACTN</name>
<evidence type="ECO:0000313" key="2">
    <source>
        <dbReference type="EMBL" id="MFC5019435.1"/>
    </source>
</evidence>
<reference evidence="3" key="1">
    <citation type="journal article" date="2019" name="Int. J. Syst. Evol. Microbiol.">
        <title>The Global Catalogue of Microorganisms (GCM) 10K type strain sequencing project: providing services to taxonomists for standard genome sequencing and annotation.</title>
        <authorList>
            <consortium name="The Broad Institute Genomics Platform"/>
            <consortium name="The Broad Institute Genome Sequencing Center for Infectious Disease"/>
            <person name="Wu L."/>
            <person name="Ma J."/>
        </authorList>
    </citation>
    <scope>NUCLEOTIDE SEQUENCE [LARGE SCALE GENOMIC DNA]</scope>
    <source>
        <strain evidence="3">CGMCC 4.1542</strain>
    </source>
</reference>
<evidence type="ECO:0000313" key="3">
    <source>
        <dbReference type="Proteomes" id="UP001595855"/>
    </source>
</evidence>
<feature type="region of interest" description="Disordered" evidence="1">
    <location>
        <begin position="59"/>
        <end position="84"/>
    </location>
</feature>
<dbReference type="RefSeq" id="WP_271417287.1">
    <property type="nucleotide sequence ID" value="NZ_BAAATN010000012.1"/>
</dbReference>
<dbReference type="Proteomes" id="UP001595855">
    <property type="component" value="Unassembled WGS sequence"/>
</dbReference>
<dbReference type="EMBL" id="JBHSJO010000001">
    <property type="protein sequence ID" value="MFC5019435.1"/>
    <property type="molecule type" value="Genomic_DNA"/>
</dbReference>
<accession>A0ABV9X5C4</accession>
<keyword evidence="3" id="KW-1185">Reference proteome</keyword>
<organism evidence="2 3">
    <name type="scientific">Streptomyces lienomycini</name>
    <dbReference type="NCBI Taxonomy" id="284035"/>
    <lineage>
        <taxon>Bacteria</taxon>
        <taxon>Bacillati</taxon>
        <taxon>Actinomycetota</taxon>
        <taxon>Actinomycetes</taxon>
        <taxon>Kitasatosporales</taxon>
        <taxon>Streptomycetaceae</taxon>
        <taxon>Streptomyces</taxon>
    </lineage>
</organism>